<dbReference type="VEuPathDB" id="FungiDB:VP01_2357g2"/>
<dbReference type="AlphaFoldDB" id="A0A0L6V7E0"/>
<evidence type="ECO:0000313" key="2">
    <source>
        <dbReference type="EMBL" id="KNZ56644.1"/>
    </source>
</evidence>
<gene>
    <name evidence="2" type="ORF">VP01_2357g2</name>
</gene>
<feature type="region of interest" description="Disordered" evidence="1">
    <location>
        <begin position="176"/>
        <end position="285"/>
    </location>
</feature>
<reference evidence="2 3" key="1">
    <citation type="submission" date="2015-08" db="EMBL/GenBank/DDBJ databases">
        <title>Next Generation Sequencing and Analysis of the Genome of Puccinia sorghi L Schw, the Causal Agent of Maize Common Rust.</title>
        <authorList>
            <person name="Rochi L."/>
            <person name="Burguener G."/>
            <person name="Darino M."/>
            <person name="Turjanski A."/>
            <person name="Kreff E."/>
            <person name="Dieguez M.J."/>
            <person name="Sacco F."/>
        </authorList>
    </citation>
    <scope>NUCLEOTIDE SEQUENCE [LARGE SCALE GENOMIC DNA]</scope>
    <source>
        <strain evidence="2 3">RO10H11247</strain>
    </source>
</reference>
<feature type="compositionally biased region" description="Polar residues" evidence="1">
    <location>
        <begin position="232"/>
        <end position="243"/>
    </location>
</feature>
<evidence type="ECO:0000313" key="3">
    <source>
        <dbReference type="Proteomes" id="UP000037035"/>
    </source>
</evidence>
<name>A0A0L6V7E0_9BASI</name>
<dbReference type="EMBL" id="LAVV01007233">
    <property type="protein sequence ID" value="KNZ56644.1"/>
    <property type="molecule type" value="Genomic_DNA"/>
</dbReference>
<organism evidence="2 3">
    <name type="scientific">Puccinia sorghi</name>
    <dbReference type="NCBI Taxonomy" id="27349"/>
    <lineage>
        <taxon>Eukaryota</taxon>
        <taxon>Fungi</taxon>
        <taxon>Dikarya</taxon>
        <taxon>Basidiomycota</taxon>
        <taxon>Pucciniomycotina</taxon>
        <taxon>Pucciniomycetes</taxon>
        <taxon>Pucciniales</taxon>
        <taxon>Pucciniaceae</taxon>
        <taxon>Puccinia</taxon>
    </lineage>
</organism>
<keyword evidence="3" id="KW-1185">Reference proteome</keyword>
<accession>A0A0L6V7E0</accession>
<feature type="compositionally biased region" description="Low complexity" evidence="1">
    <location>
        <begin position="222"/>
        <end position="231"/>
    </location>
</feature>
<dbReference type="OrthoDB" id="2504501at2759"/>
<sequence length="285" mass="32662">MPGWSRQRSESKLAAWAKSQDIATVERELERTEKDIRRAGSVSLNPEYVLKRQQERARARDATGRLSTIGLRLDLGPFMFDQSPPPPPTPVSTSKLPSKSNDEQREILHLRNELSKLKTREGELEKALLISERKRDEERKAHERERKIMVSSIRKLKTEVEDGWTRMIRLREKYEGPVQFPTESGRNPARQIYQTDESYETVYRPSSSHRVSMEASPDRHSSSNLSRRPSSTQLNSRPVQPTPSHAHLHDSIRKPASLAPRPRTASILKNPLVDGSTRARRTSFS</sequence>
<evidence type="ECO:0000256" key="1">
    <source>
        <dbReference type="SAM" id="MobiDB-lite"/>
    </source>
</evidence>
<feature type="region of interest" description="Disordered" evidence="1">
    <location>
        <begin position="76"/>
        <end position="103"/>
    </location>
</feature>
<dbReference type="Proteomes" id="UP000037035">
    <property type="component" value="Unassembled WGS sequence"/>
</dbReference>
<comment type="caution">
    <text evidence="2">The sequence shown here is derived from an EMBL/GenBank/DDBJ whole genome shotgun (WGS) entry which is preliminary data.</text>
</comment>
<protein>
    <submittedName>
        <fullName evidence="2">Uncharacterized protein</fullName>
    </submittedName>
</protein>
<proteinExistence type="predicted"/>